<dbReference type="GO" id="GO:0016342">
    <property type="term" value="C:catenin complex"/>
    <property type="evidence" value="ECO:0007669"/>
    <property type="project" value="TreeGrafter"/>
</dbReference>
<organism evidence="6">
    <name type="scientific">Stegastes partitus</name>
    <name type="common">bicolor damselfish</name>
    <dbReference type="NCBI Taxonomy" id="144197"/>
    <lineage>
        <taxon>Eukaryota</taxon>
        <taxon>Metazoa</taxon>
        <taxon>Chordata</taxon>
        <taxon>Craniata</taxon>
        <taxon>Vertebrata</taxon>
        <taxon>Euteleostomi</taxon>
        <taxon>Actinopterygii</taxon>
        <taxon>Neopterygii</taxon>
        <taxon>Teleostei</taxon>
        <taxon>Neoteleostei</taxon>
        <taxon>Acanthomorphata</taxon>
        <taxon>Ovalentaria</taxon>
        <taxon>Pomacentridae</taxon>
        <taxon>Stegastes</taxon>
    </lineage>
</organism>
<reference evidence="6" key="1">
    <citation type="submission" date="2023-09" db="UniProtKB">
        <authorList>
            <consortium name="Ensembl"/>
        </authorList>
    </citation>
    <scope>IDENTIFICATION</scope>
</reference>
<comment type="subcellular location">
    <subcellularLocation>
        <location evidence="1">Cytoplasm</location>
    </subcellularLocation>
</comment>
<evidence type="ECO:0000256" key="2">
    <source>
        <dbReference type="ARBA" id="ARBA00008376"/>
    </source>
</evidence>
<keyword evidence="3" id="KW-0963">Cytoplasm</keyword>
<proteinExistence type="inferred from homology"/>
<evidence type="ECO:0000256" key="4">
    <source>
        <dbReference type="SAM" id="Coils"/>
    </source>
</evidence>
<comment type="similarity">
    <text evidence="2">Belongs to the vinculin/alpha-catenin family.</text>
</comment>
<evidence type="ECO:0000256" key="1">
    <source>
        <dbReference type="ARBA" id="ARBA00004496"/>
    </source>
</evidence>
<dbReference type="SUPFAM" id="SSF47220">
    <property type="entry name" value="alpha-catenin/vinculin-like"/>
    <property type="match status" value="2"/>
</dbReference>
<dbReference type="STRING" id="144197.ENSSPAP00000027537"/>
<dbReference type="GO" id="GO:0016477">
    <property type="term" value="P:cell migration"/>
    <property type="evidence" value="ECO:0007669"/>
    <property type="project" value="TreeGrafter"/>
</dbReference>
<dbReference type="PANTHER" id="PTHR18914">
    <property type="entry name" value="ALPHA CATENIN"/>
    <property type="match status" value="1"/>
</dbReference>
<feature type="compositionally biased region" description="Polar residues" evidence="5">
    <location>
        <begin position="1320"/>
        <end position="1329"/>
    </location>
</feature>
<dbReference type="GO" id="GO:0008013">
    <property type="term" value="F:beta-catenin binding"/>
    <property type="evidence" value="ECO:0007669"/>
    <property type="project" value="TreeGrafter"/>
</dbReference>
<dbReference type="Ensembl" id="ENSSPAT00000027986.1">
    <property type="protein sequence ID" value="ENSSPAP00000027537.1"/>
    <property type="gene ID" value="ENSSPAG00000020761.1"/>
</dbReference>
<dbReference type="InterPro" id="IPR036723">
    <property type="entry name" value="Alpha-catenin/vinculin-like_sf"/>
</dbReference>
<evidence type="ECO:0000256" key="3">
    <source>
        <dbReference type="ARBA" id="ARBA00022490"/>
    </source>
</evidence>
<keyword evidence="4" id="KW-0175">Coiled coil</keyword>
<dbReference type="Gene3D" id="1.20.120.810">
    <property type="entry name" value="Vinculin, Vh2 four-helix bundle"/>
    <property type="match status" value="2"/>
</dbReference>
<feature type="coiled-coil region" evidence="4">
    <location>
        <begin position="1001"/>
        <end position="1032"/>
    </location>
</feature>
<accession>A0A3B5BJH5</accession>
<dbReference type="InterPro" id="IPR006077">
    <property type="entry name" value="Vinculin/catenin"/>
</dbReference>
<evidence type="ECO:0000313" key="6">
    <source>
        <dbReference type="Ensembl" id="ENSSPAP00000027537.1"/>
    </source>
</evidence>
<evidence type="ECO:0000256" key="5">
    <source>
        <dbReference type="SAM" id="MobiDB-lite"/>
    </source>
</evidence>
<dbReference type="GO" id="GO:0051015">
    <property type="term" value="F:actin filament binding"/>
    <property type="evidence" value="ECO:0007669"/>
    <property type="project" value="InterPro"/>
</dbReference>
<feature type="region of interest" description="Disordered" evidence="5">
    <location>
        <begin position="1292"/>
        <end position="1329"/>
    </location>
</feature>
<dbReference type="PANTHER" id="PTHR18914:SF30">
    <property type="entry name" value="VINCULIN_ALPHA-CATENIN FAMILY MEMBER 1"/>
    <property type="match status" value="1"/>
</dbReference>
<dbReference type="GO" id="GO:0005912">
    <property type="term" value="C:adherens junction"/>
    <property type="evidence" value="ECO:0007669"/>
    <property type="project" value="TreeGrafter"/>
</dbReference>
<dbReference type="GO" id="GO:0005737">
    <property type="term" value="C:cytoplasm"/>
    <property type="evidence" value="ECO:0007669"/>
    <property type="project" value="UniProtKB-SubCell"/>
</dbReference>
<dbReference type="Pfam" id="PF01044">
    <property type="entry name" value="Vinculin"/>
    <property type="match status" value="3"/>
</dbReference>
<dbReference type="GO" id="GO:0098609">
    <property type="term" value="P:cell-cell adhesion"/>
    <property type="evidence" value="ECO:0007669"/>
    <property type="project" value="TreeGrafter"/>
</dbReference>
<sequence>MSSLLDHGLIRTAAVEQVVAPIASHLCHLVLLCDGAEEPEQFSQLEEAAQAVAKATENLAAAASSEAADEVLQMEMSSLLESVTVSGQHVLLAAQKLSIQPSLPEHREELITATQNVFLGVVLLVDDDATVRRVVAAADQVLECLSELASSSDIKSLLRSFQMFSEALLLLNSLTAERANSLQDPRQAKQLLDFLETLRRCISMLHTAMCTTIKHPTSEQAQAAKRYILEKVQSTVGDIVATLKSDCHRGPLGPCGYYTRRCNSLLHLLSGCSISSIQDSGFDSLVRDLVFHCMVVANSSRREFQQRVVSHCRHILQFWSDIKRILKSSGNENEQTFEKTCTLLVQQIQMLDKALKTNVLYQVLDSFIEASSTVDELFSMTRQILVADTSTNVDLNFIQPRVEDFISSTDRIIQLANFISAVAVDAKSLENVENSRACLTRLRARIAPLSLELADNSVQTVQKLHEVCQKWEEETSQLQDALSDVMDVREFTSIAINEMINDRHGCDAAYREQSYELFKGHATNLISHMKLVIHSVRRHLDRSDNPLYRNGLLVLLKQVQASQTKVTDSIKDMLSGSSLNVEVYSTFTDNVSTVIQHFKVLREGLDGQQHPHLLSPLREGARQKEISQSYEETIEAELAHKYDSDDLKIPAVSDEPKLIHKAFEFDLLPLLYEVVTVTKGKDVTALNQTCTGILELSNCYAQAAKEALAIVDAVDCQTLESFRAELVSLTPLLVQTAQETAMSSAMSIENIYKHSTQFSDLINNIRKVLLPVSGTWYHAVYTELQGNLQTLAASATQQLNEVMTLCADVVQLLTSSDLTLQSEGQETFSVLHSKLNKAQNNTRYLVAFSTSAEGHVDQLEGLCILWGLSVQILLNSLDKILGTSTAMSQLSPQKQLSVLSENSLRIQEATRLTSLNCKSAYKSKQLTGYQDELKTLTDIYLKAAGELSMMPSVMQLAKSEFFRRQLLIKIRVLSGHLSKENKDYDTTFQNIVSIAYSAAQHLRANNAEENMEQEFENAAQKLVENVKSASRRVEDCLNYIRDPRARSNLRSINDHLSFQISDIISRARLMVETHYICDTLSLHVHIQCWSAKAHYVVEEIRKQDGIHQEAKEHIKAGLQGKTPEDIDKVLTTIPPKVKEVDLPCETPMSSWQKGNKENDVGAPDGYKEEAFVTAAKDVISNCQSVTQFIRVIANHSLDRQCTVELSLIVEQILTITNQLNIISSVNAVTPGCKSSDEILVKNAQNLLQTVLRGVRAAETACITGLKQPEPNSDGAEATALCFQWKRNLEIHRAQQTSNPDTDELGLRKTSSHPLAPSLAPQVNVQGTYK</sequence>
<protein>
    <submittedName>
        <fullName evidence="6">Uncharacterized protein</fullName>
    </submittedName>
</protein>
<dbReference type="Gene3D" id="1.20.120.230">
    <property type="entry name" value="Alpha-catenin/vinculin-like"/>
    <property type="match status" value="2"/>
</dbReference>
<dbReference type="GeneTree" id="ENSGT01030000234543"/>
<name>A0A3B5BJH5_9TELE</name>